<dbReference type="InterPro" id="IPR014722">
    <property type="entry name" value="Rib_uL2_dom2"/>
</dbReference>
<evidence type="ECO:0000256" key="7">
    <source>
        <dbReference type="HAMAP-Rule" id="MF_00485"/>
    </source>
</evidence>
<dbReference type="EMBL" id="CP084166">
    <property type="protein sequence ID" value="UJG39765.1"/>
    <property type="molecule type" value="Genomic_DNA"/>
</dbReference>
<keyword evidence="5 7" id="KW-0687">Ribonucleoprotein</keyword>
<dbReference type="Pfam" id="PF00900">
    <property type="entry name" value="Ribosomal_S4e"/>
    <property type="match status" value="1"/>
</dbReference>
<dbReference type="Gene3D" id="2.30.30.30">
    <property type="match status" value="1"/>
</dbReference>
<organism evidence="10">
    <name type="scientific">Candidatus Heimdallarchaeum aukensis</name>
    <dbReference type="NCBI Taxonomy" id="2876573"/>
    <lineage>
        <taxon>Archaea</taxon>
        <taxon>Promethearchaeati</taxon>
        <taxon>Candidatus Heimdallarchaeota</taxon>
        <taxon>Candidatus Heimdallarchaeia (ex Rinke et al. 2021) (nom. nud.)</taxon>
        <taxon>Candidatus Heimdallarchaeales</taxon>
        <taxon>Candidatus Heimdallarchaeaceae</taxon>
        <taxon>Candidatus Heimdallarchaeum</taxon>
    </lineage>
</organism>
<dbReference type="FunFam" id="3.10.290.10:FF:000002">
    <property type="entry name" value="40S ribosomal protein S4"/>
    <property type="match status" value="1"/>
</dbReference>
<dbReference type="Proteomes" id="UP001201020">
    <property type="component" value="Chromosome"/>
</dbReference>
<dbReference type="InterPro" id="IPR041982">
    <property type="entry name" value="Ribosomal_eS4_KOW"/>
</dbReference>
<sequence>MTKSGGKKHLKRLVVSEHYPIHKKEYTFSVRPSPGPHAADDCIPTAIILRDLLKYARNISEVKKIIYERNVLVDGRVKLDRKYPVGFMDVFSLPKINEHYRMLYIPKIGLRLVPIDEEKAKVKFCQIVNKTTLKGGKTQLNLHDGRNIILSEDDYKIAAEYSTHATVKISIPEQKIIDKFDLEVGNYGLIISGRGMGQHGVIENISTHGTSKTKTATIRTTSGTTIETLYRYIFVIGKETPDQDVGLPEVDN</sequence>
<evidence type="ECO:0000256" key="4">
    <source>
        <dbReference type="ARBA" id="ARBA00022980"/>
    </source>
</evidence>
<keyword evidence="3 7" id="KW-0694">RNA-binding</keyword>
<dbReference type="InterPro" id="IPR013845">
    <property type="entry name" value="Ribosomal_eS4_central_region"/>
</dbReference>
<keyword evidence="4 7" id="KW-0689">Ribosomal protein</keyword>
<feature type="domain" description="Small ribosomal subunit protein eS4 N-terminal" evidence="9">
    <location>
        <begin position="5"/>
        <end position="39"/>
    </location>
</feature>
<dbReference type="GO" id="GO:0022627">
    <property type="term" value="C:cytosolic small ribosomal subunit"/>
    <property type="evidence" value="ECO:0007669"/>
    <property type="project" value="TreeGrafter"/>
</dbReference>
<dbReference type="NCBIfam" id="NF003312">
    <property type="entry name" value="PRK04313.1"/>
    <property type="match status" value="1"/>
</dbReference>
<dbReference type="CDD" id="cd06087">
    <property type="entry name" value="KOW_RPS4"/>
    <property type="match status" value="1"/>
</dbReference>
<reference evidence="10" key="1">
    <citation type="journal article" date="2022" name="Nat. Microbiol.">
        <title>Unique mobile elements and scalable gene flow at the prokaryote-eukaryote boundary revealed by circularized Asgard archaea genomes.</title>
        <authorList>
            <person name="Wu F."/>
            <person name="Speth D.R."/>
            <person name="Philosof A."/>
            <person name="Cremiere A."/>
            <person name="Narayanan A."/>
            <person name="Barco R.A."/>
            <person name="Connon S.A."/>
            <person name="Amend J.P."/>
            <person name="Antoshechkin I.A."/>
            <person name="Orphan V.J."/>
        </authorList>
    </citation>
    <scope>NUCLEOTIDE SEQUENCE</scope>
    <source>
        <strain evidence="10">PM71</strain>
    </source>
</reference>
<comment type="similarity">
    <text evidence="1 7">Belongs to the eukaryotic ribosomal protein eS4 family.</text>
</comment>
<evidence type="ECO:0000256" key="2">
    <source>
        <dbReference type="ARBA" id="ARBA00022730"/>
    </source>
</evidence>
<dbReference type="GO" id="GO:0006412">
    <property type="term" value="P:translation"/>
    <property type="evidence" value="ECO:0007669"/>
    <property type="project" value="UniProtKB-UniRule"/>
</dbReference>
<dbReference type="PANTHER" id="PTHR11581">
    <property type="entry name" value="30S/40S RIBOSOMAL PROTEIN S4"/>
    <property type="match status" value="1"/>
</dbReference>
<dbReference type="PIRSF" id="PIRSF002116">
    <property type="entry name" value="Ribosomal_S4"/>
    <property type="match status" value="1"/>
</dbReference>
<evidence type="ECO:0000256" key="6">
    <source>
        <dbReference type="ARBA" id="ARBA00035272"/>
    </source>
</evidence>
<protein>
    <recommendedName>
        <fullName evidence="6 7">Small ribosomal subunit protein eS4</fullName>
    </recommendedName>
</protein>
<gene>
    <name evidence="7" type="primary">rps4e</name>
    <name evidence="10" type="ORF">K9W45_07820</name>
</gene>
<evidence type="ECO:0000313" key="10">
    <source>
        <dbReference type="EMBL" id="UJG39765.1"/>
    </source>
</evidence>
<dbReference type="GO" id="GO:0003735">
    <property type="term" value="F:structural constituent of ribosome"/>
    <property type="evidence" value="ECO:0007669"/>
    <property type="project" value="InterPro"/>
</dbReference>
<accession>A0A9Y1BIU6</accession>
<dbReference type="Gene3D" id="3.10.290.10">
    <property type="entry name" value="RNA-binding S4 domain"/>
    <property type="match status" value="1"/>
</dbReference>
<dbReference type="Pfam" id="PF08071">
    <property type="entry name" value="RS4NT"/>
    <property type="match status" value="1"/>
</dbReference>
<evidence type="ECO:0000256" key="1">
    <source>
        <dbReference type="ARBA" id="ARBA00007500"/>
    </source>
</evidence>
<feature type="domain" description="Small ribosomal subunit protein eS4 central region" evidence="8">
    <location>
        <begin position="96"/>
        <end position="176"/>
    </location>
</feature>
<evidence type="ECO:0000259" key="9">
    <source>
        <dbReference type="Pfam" id="PF08071"/>
    </source>
</evidence>
<dbReference type="InterPro" id="IPR036986">
    <property type="entry name" value="S4_RNA-bd_sf"/>
</dbReference>
<evidence type="ECO:0000256" key="3">
    <source>
        <dbReference type="ARBA" id="ARBA00022884"/>
    </source>
</evidence>
<dbReference type="GO" id="GO:0019843">
    <property type="term" value="F:rRNA binding"/>
    <property type="evidence" value="ECO:0007669"/>
    <property type="project" value="UniProtKB-KW"/>
</dbReference>
<dbReference type="Gene3D" id="2.40.50.740">
    <property type="match status" value="1"/>
</dbReference>
<dbReference type="InterPro" id="IPR013843">
    <property type="entry name" value="Ribosomal_eS4_N"/>
</dbReference>
<keyword evidence="2" id="KW-0699">rRNA-binding</keyword>
<evidence type="ECO:0000256" key="5">
    <source>
        <dbReference type="ARBA" id="ARBA00023274"/>
    </source>
</evidence>
<dbReference type="InterPro" id="IPR038237">
    <property type="entry name" value="Ribosomal_eS4_central_sf"/>
</dbReference>
<name>A0A9Y1BIU6_9ARCH</name>
<dbReference type="PROSITE" id="PS50889">
    <property type="entry name" value="S4"/>
    <property type="match status" value="1"/>
</dbReference>
<evidence type="ECO:0000259" key="8">
    <source>
        <dbReference type="Pfam" id="PF00900"/>
    </source>
</evidence>
<dbReference type="HAMAP" id="MF_00485">
    <property type="entry name" value="Ribosomal_eS4"/>
    <property type="match status" value="1"/>
</dbReference>
<dbReference type="InterPro" id="IPR000876">
    <property type="entry name" value="Ribosomal_eS4"/>
</dbReference>
<dbReference type="AlphaFoldDB" id="A0A9Y1BIU6"/>
<dbReference type="PANTHER" id="PTHR11581:SF0">
    <property type="entry name" value="SMALL RIBOSOMAL SUBUNIT PROTEIN ES4"/>
    <property type="match status" value="1"/>
</dbReference>
<proteinExistence type="inferred from homology"/>